<dbReference type="OrthoDB" id="539977at2"/>
<dbReference type="KEGG" id="pmj:P9211_18111"/>
<dbReference type="STRING" id="93059.P9211_18111"/>
<evidence type="ECO:0000313" key="1">
    <source>
        <dbReference type="EMBL" id="ABX09742.1"/>
    </source>
</evidence>
<accession>A9BDC9</accession>
<dbReference type="HOGENOM" id="CLU_1601874_0_0_3"/>
<name>A9BDC9_PROM4</name>
<dbReference type="Proteomes" id="UP000000788">
    <property type="component" value="Chromosome"/>
</dbReference>
<dbReference type="EMBL" id="CP000878">
    <property type="protein sequence ID" value="ABX09742.1"/>
    <property type="molecule type" value="Genomic_DNA"/>
</dbReference>
<protein>
    <submittedName>
        <fullName evidence="1">Uncharacterized protein</fullName>
    </submittedName>
</protein>
<dbReference type="RefSeq" id="WP_012196362.1">
    <property type="nucleotide sequence ID" value="NC_009976.1"/>
</dbReference>
<dbReference type="eggNOG" id="ENOG5033XDU">
    <property type="taxonomic scope" value="Bacteria"/>
</dbReference>
<dbReference type="AlphaFoldDB" id="A9BDC9"/>
<sequence>MSKSEKTIIQSKVFEFAFNELVRSKRLTFQPLWTVDSWAKFLIWVAINCGLSGEKESLELFAEALGPNLTTRMRKIFFERILESLCVHLMADPLEEQVLAIPITGSQEITFHQVVEALKTVGLWDRIQADQTFWKEYNGIIAIPWKS</sequence>
<organism evidence="1 2">
    <name type="scientific">Prochlorococcus marinus (strain MIT 9211)</name>
    <dbReference type="NCBI Taxonomy" id="93059"/>
    <lineage>
        <taxon>Bacteria</taxon>
        <taxon>Bacillati</taxon>
        <taxon>Cyanobacteriota</taxon>
        <taxon>Cyanophyceae</taxon>
        <taxon>Synechococcales</taxon>
        <taxon>Prochlorococcaceae</taxon>
        <taxon>Prochlorococcus</taxon>
    </lineage>
</organism>
<keyword evidence="2" id="KW-1185">Reference proteome</keyword>
<evidence type="ECO:0000313" key="2">
    <source>
        <dbReference type="Proteomes" id="UP000000788"/>
    </source>
</evidence>
<reference evidence="1 2" key="1">
    <citation type="journal article" date="2007" name="PLoS Genet.">
        <title>Patterns and implications of gene gain and loss in the evolution of Prochlorococcus.</title>
        <authorList>
            <person name="Kettler G.C."/>
            <person name="Martiny A.C."/>
            <person name="Huang K."/>
            <person name="Zucker J."/>
            <person name="Coleman M.L."/>
            <person name="Rodrigue S."/>
            <person name="Chen F."/>
            <person name="Lapidus A."/>
            <person name="Ferriera S."/>
            <person name="Johnson J."/>
            <person name="Steglich C."/>
            <person name="Church G.M."/>
            <person name="Richardson P."/>
            <person name="Chisholm S.W."/>
        </authorList>
    </citation>
    <scope>NUCLEOTIDE SEQUENCE [LARGE SCALE GENOMIC DNA]</scope>
    <source>
        <strain evidence="2">MIT 9211</strain>
    </source>
</reference>
<proteinExistence type="predicted"/>
<gene>
    <name evidence="1" type="ordered locus">P9211_18111</name>
</gene>